<dbReference type="EMBL" id="MRCU01000015">
    <property type="protein sequence ID" value="RKK07769.1"/>
    <property type="molecule type" value="Genomic_DNA"/>
</dbReference>
<evidence type="ECO:0000313" key="1">
    <source>
        <dbReference type="EMBL" id="RKK07769.1"/>
    </source>
</evidence>
<name>A0A3L6MTZ2_FUSOX</name>
<comment type="caution">
    <text evidence="1">The sequence shown here is derived from an EMBL/GenBank/DDBJ whole genome shotgun (WGS) entry which is preliminary data.</text>
</comment>
<proteinExistence type="predicted"/>
<sequence>MVEQLAVSSQHYPSLQEVVQGLDDTQLAASLRGIDAHQVQRIVQCLRGNRHLDQGEVQPWPRDAQSIVEVQPWPRDLQAMSEYYYQNPYQTSSATGYYIYDWNWYYYDSAINNVPYCGDYYLSYEYWWAPVVWYPTWYYVPHTRYRVPNRSRYRRLT</sequence>
<gene>
    <name evidence="1" type="ORF">BFJ65_g17246</name>
</gene>
<evidence type="ECO:0000313" key="2">
    <source>
        <dbReference type="Proteomes" id="UP000270866"/>
    </source>
</evidence>
<organism evidence="1 2">
    <name type="scientific">Fusarium oxysporum f. sp. cepae</name>
    <dbReference type="NCBI Taxonomy" id="396571"/>
    <lineage>
        <taxon>Eukaryota</taxon>
        <taxon>Fungi</taxon>
        <taxon>Dikarya</taxon>
        <taxon>Ascomycota</taxon>
        <taxon>Pezizomycotina</taxon>
        <taxon>Sordariomycetes</taxon>
        <taxon>Hypocreomycetidae</taxon>
        <taxon>Hypocreales</taxon>
        <taxon>Nectriaceae</taxon>
        <taxon>Fusarium</taxon>
        <taxon>Fusarium oxysporum species complex</taxon>
    </lineage>
</organism>
<dbReference type="Proteomes" id="UP000270866">
    <property type="component" value="Unassembled WGS sequence"/>
</dbReference>
<dbReference type="AlphaFoldDB" id="A0A3L6MTZ2"/>
<protein>
    <submittedName>
        <fullName evidence="1">Uncharacterized protein</fullName>
    </submittedName>
</protein>
<accession>A0A3L6MTZ2</accession>
<reference evidence="1 2" key="1">
    <citation type="journal article" date="2018" name="Sci. Rep.">
        <title>Characterisation of pathogen-specific regions and novel effector candidates in Fusarium oxysporum f. sp. cepae.</title>
        <authorList>
            <person name="Armitage A.D."/>
            <person name="Taylor A."/>
            <person name="Sobczyk M.K."/>
            <person name="Baxter L."/>
            <person name="Greenfield B.P."/>
            <person name="Bates H.J."/>
            <person name="Wilson F."/>
            <person name="Jackson A.C."/>
            <person name="Ott S."/>
            <person name="Harrison R.J."/>
            <person name="Clarkson J.P."/>
        </authorList>
    </citation>
    <scope>NUCLEOTIDE SEQUENCE [LARGE SCALE GENOMIC DNA]</scope>
    <source>
        <strain evidence="1 2">FoC_Fus2</strain>
    </source>
</reference>